<dbReference type="PANTHER" id="PTHR42837">
    <property type="entry name" value="REGULATOR OF SIGMA-E PROTEASE RSEP"/>
    <property type="match status" value="1"/>
</dbReference>
<dbReference type="GO" id="GO:0004222">
    <property type="term" value="F:metalloendopeptidase activity"/>
    <property type="evidence" value="ECO:0007669"/>
    <property type="project" value="InterPro"/>
</dbReference>
<evidence type="ECO:0000256" key="7">
    <source>
        <dbReference type="ARBA" id="ARBA00022833"/>
    </source>
</evidence>
<keyword evidence="8 11" id="KW-1133">Transmembrane helix</keyword>
<dbReference type="InterPro" id="IPR004387">
    <property type="entry name" value="Pept_M50_Zn"/>
</dbReference>
<dbReference type="InterPro" id="IPR036034">
    <property type="entry name" value="PDZ_sf"/>
</dbReference>
<dbReference type="GO" id="GO:0006508">
    <property type="term" value="P:proteolysis"/>
    <property type="evidence" value="ECO:0007669"/>
    <property type="project" value="UniProtKB-KW"/>
</dbReference>
<dbReference type="RefSeq" id="WP_140998023.1">
    <property type="nucleotide sequence ID" value="NZ_VDCZ01000007.1"/>
</dbReference>
<feature type="transmembrane region" description="Helical" evidence="11">
    <location>
        <begin position="447"/>
        <end position="467"/>
    </location>
</feature>
<dbReference type="Gene3D" id="2.30.42.10">
    <property type="match status" value="1"/>
</dbReference>
<keyword evidence="9" id="KW-0482">Metalloprotease</keyword>
<evidence type="ECO:0000256" key="11">
    <source>
        <dbReference type="SAM" id="Phobius"/>
    </source>
</evidence>
<dbReference type="OrthoDB" id="9782003at2"/>
<dbReference type="Pfam" id="PF02163">
    <property type="entry name" value="Peptidase_M50"/>
    <property type="match status" value="1"/>
</dbReference>
<gene>
    <name evidence="13" type="ORF">GOQ30_10795</name>
</gene>
<dbReference type="EMBL" id="WQLW01000007">
    <property type="protein sequence ID" value="MVO09647.1"/>
    <property type="molecule type" value="Genomic_DNA"/>
</dbReference>
<dbReference type="SUPFAM" id="SSF50156">
    <property type="entry name" value="PDZ domain-like"/>
    <property type="match status" value="1"/>
</dbReference>
<name>A0A6I4ISS0_9FLAO</name>
<evidence type="ECO:0000313" key="13">
    <source>
        <dbReference type="EMBL" id="MVO09647.1"/>
    </source>
</evidence>
<feature type="domain" description="Peptidase M50" evidence="12">
    <location>
        <begin position="7"/>
        <end position="507"/>
    </location>
</feature>
<evidence type="ECO:0000256" key="1">
    <source>
        <dbReference type="ARBA" id="ARBA00001947"/>
    </source>
</evidence>
<comment type="similarity">
    <text evidence="3">Belongs to the peptidase M50B family.</text>
</comment>
<comment type="cofactor">
    <cofactor evidence="1">
        <name>Zn(2+)</name>
        <dbReference type="ChEBI" id="CHEBI:29105"/>
    </cofactor>
</comment>
<reference evidence="14" key="1">
    <citation type="submission" date="2019-05" db="EMBL/GenBank/DDBJ databases">
        <title>Flavobacterium profundi sp. nov., isolated from a deep-sea seamount.</title>
        <authorList>
            <person name="Zhang D.-C."/>
        </authorList>
    </citation>
    <scope>NUCLEOTIDE SEQUENCE [LARGE SCALE GENOMIC DNA]</scope>
    <source>
        <strain evidence="14">TP390</strain>
    </source>
</reference>
<evidence type="ECO:0000313" key="14">
    <source>
        <dbReference type="Proteomes" id="UP000431264"/>
    </source>
</evidence>
<dbReference type="GO" id="GO:0016020">
    <property type="term" value="C:membrane"/>
    <property type="evidence" value="ECO:0007669"/>
    <property type="project" value="UniProtKB-SubCell"/>
</dbReference>
<evidence type="ECO:0000256" key="9">
    <source>
        <dbReference type="ARBA" id="ARBA00023049"/>
    </source>
</evidence>
<organism evidence="13 14">
    <name type="scientific">Flavobacterium profundi</name>
    <dbReference type="NCBI Taxonomy" id="1774945"/>
    <lineage>
        <taxon>Bacteria</taxon>
        <taxon>Pseudomonadati</taxon>
        <taxon>Bacteroidota</taxon>
        <taxon>Flavobacteriia</taxon>
        <taxon>Flavobacteriales</taxon>
        <taxon>Flavobacteriaceae</taxon>
        <taxon>Flavobacterium</taxon>
    </lineage>
</organism>
<dbReference type="InterPro" id="IPR008915">
    <property type="entry name" value="Peptidase_M50"/>
</dbReference>
<dbReference type="AlphaFoldDB" id="A0A6I4ISS0"/>
<comment type="subcellular location">
    <subcellularLocation>
        <location evidence="2">Membrane</location>
        <topology evidence="2">Multi-pass membrane protein</topology>
    </subcellularLocation>
</comment>
<keyword evidence="10 11" id="KW-0472">Membrane</keyword>
<keyword evidence="4" id="KW-0645">Protease</keyword>
<evidence type="ECO:0000256" key="8">
    <source>
        <dbReference type="ARBA" id="ARBA00022989"/>
    </source>
</evidence>
<keyword evidence="7" id="KW-0862">Zinc</keyword>
<dbReference type="PANTHER" id="PTHR42837:SF2">
    <property type="entry name" value="MEMBRANE METALLOPROTEASE ARASP2, CHLOROPLASTIC-RELATED"/>
    <property type="match status" value="1"/>
</dbReference>
<keyword evidence="6" id="KW-0378">Hydrolase</keyword>
<keyword evidence="14" id="KW-1185">Reference proteome</keyword>
<accession>A0A6I4ISS0</accession>
<protein>
    <submittedName>
        <fullName evidence="13">PDZ domain-containing protein</fullName>
    </submittedName>
</protein>
<dbReference type="CDD" id="cd06163">
    <property type="entry name" value="S2P-M50_PDZ_RseP-like"/>
    <property type="match status" value="1"/>
</dbReference>
<evidence type="ECO:0000256" key="2">
    <source>
        <dbReference type="ARBA" id="ARBA00004141"/>
    </source>
</evidence>
<evidence type="ECO:0000256" key="10">
    <source>
        <dbReference type="ARBA" id="ARBA00023136"/>
    </source>
</evidence>
<feature type="transmembrane region" description="Helical" evidence="11">
    <location>
        <begin position="100"/>
        <end position="122"/>
    </location>
</feature>
<sequence>MIQLAQILFILSVLVILHEFGHYITAKMFKVKVEKFYLFMDAGFALIKKKIGETEWGIGWLPLGGYVKLSGMIDESMDTEQMKQEAQPWEFRSKPAWQRLIIMLGGIIVNILLAWFIFTIMYTTVGKKVISTEELQKNGLSFGEVGQNVGFKNGDKIVAIDGKFYDDFKFMTMGVLFGDKIEIDRQGEKVELLLTDEQKGEIIKKEGRGFVHARSEMNHYFIDSFKGKKNTFEKYDEIVGVNEKRFTYVDEFVDTMKNLKADSITLVLNRNNNEVLVTTAVDTSLTNFSNYGLAYNYNLKNSIISGFAENSIGEKQGLLFNDKVIRVNNTAVETNKALNKILSENKEKEISLTVLRKGEEVTLPIKLDKTGKLGIGLDDKEEEKFTVVEKLGFAAAFPEAVKQSWSLFKYNVQSLKLIARPKTGAYTQVQSPIGIARRLPDSWNWEFIWNFTALFSIGLAFMNLLPIPGLDGGHALFTIAEMITGKTLSDKAMGYVQTAGMIILLTLMALTFGKDIYIWVSEIFFNKN</sequence>
<evidence type="ECO:0000256" key="3">
    <source>
        <dbReference type="ARBA" id="ARBA00007931"/>
    </source>
</evidence>
<comment type="caution">
    <text evidence="13">The sequence shown here is derived from an EMBL/GenBank/DDBJ whole genome shotgun (WGS) entry which is preliminary data.</text>
</comment>
<evidence type="ECO:0000256" key="5">
    <source>
        <dbReference type="ARBA" id="ARBA00022692"/>
    </source>
</evidence>
<keyword evidence="5 11" id="KW-0812">Transmembrane</keyword>
<feature type="transmembrane region" description="Helical" evidence="11">
    <location>
        <begin position="492"/>
        <end position="512"/>
    </location>
</feature>
<evidence type="ECO:0000256" key="6">
    <source>
        <dbReference type="ARBA" id="ARBA00022801"/>
    </source>
</evidence>
<evidence type="ECO:0000256" key="4">
    <source>
        <dbReference type="ARBA" id="ARBA00022670"/>
    </source>
</evidence>
<dbReference type="Proteomes" id="UP000431264">
    <property type="component" value="Unassembled WGS sequence"/>
</dbReference>
<proteinExistence type="inferred from homology"/>
<evidence type="ECO:0000259" key="12">
    <source>
        <dbReference type="Pfam" id="PF02163"/>
    </source>
</evidence>